<keyword evidence="6 8" id="KW-0472">Membrane</keyword>
<comment type="similarity">
    <text evidence="8">Belongs to the FtsL family.</text>
</comment>
<evidence type="ECO:0000313" key="11">
    <source>
        <dbReference type="Proteomes" id="UP001156215"/>
    </source>
</evidence>
<evidence type="ECO:0000256" key="9">
    <source>
        <dbReference type="NCBIfam" id="TIGR02209"/>
    </source>
</evidence>
<keyword evidence="7 8" id="KW-0131">Cell cycle</keyword>
<keyword evidence="3 8" id="KW-0132">Cell division</keyword>
<dbReference type="GO" id="GO:0005886">
    <property type="term" value="C:plasma membrane"/>
    <property type="evidence" value="ECO:0007669"/>
    <property type="project" value="UniProtKB-SubCell"/>
</dbReference>
<comment type="subcellular location">
    <subcellularLocation>
        <location evidence="8">Cell inner membrane</location>
        <topology evidence="8">Single-pass type II membrane protein</topology>
    </subcellularLocation>
    <subcellularLocation>
        <location evidence="1">Cell membrane</location>
        <topology evidence="1">Single-pass type II membrane protein</topology>
    </subcellularLocation>
    <text evidence="8">Localizes to the division septum where it forms a ring structure.</text>
</comment>
<feature type="transmembrane region" description="Helical" evidence="8">
    <location>
        <begin position="6"/>
        <end position="24"/>
    </location>
</feature>
<evidence type="ECO:0000256" key="6">
    <source>
        <dbReference type="ARBA" id="ARBA00023136"/>
    </source>
</evidence>
<dbReference type="KEGG" id="ovb:NB640_05735"/>
<gene>
    <name evidence="8 10" type="primary">ftsL</name>
    <name evidence="10" type="ORF">NB640_05735</name>
</gene>
<dbReference type="Proteomes" id="UP001156215">
    <property type="component" value="Chromosome"/>
</dbReference>
<evidence type="ECO:0000256" key="4">
    <source>
        <dbReference type="ARBA" id="ARBA00022692"/>
    </source>
</evidence>
<dbReference type="NCBIfam" id="TIGR02209">
    <property type="entry name" value="ftsL_broad"/>
    <property type="match status" value="1"/>
</dbReference>
<reference evidence="10" key="1">
    <citation type="journal article" date="2022" name="Front. Microbiol.">
        <title>New perspectives on an old grouping: The genomic and phenotypic variability of Oxalobacter formigenes and the implications for calcium oxalate stone prevention.</title>
        <authorList>
            <person name="Chmiel J.A."/>
            <person name="Carr C."/>
            <person name="Stuivenberg G.A."/>
            <person name="Venema R."/>
            <person name="Chanyi R.M."/>
            <person name="Al K.F."/>
            <person name="Giguere D."/>
            <person name="Say H."/>
            <person name="Akouris P.P."/>
            <person name="Dominguez Romero S.A."/>
            <person name="Kwong A."/>
            <person name="Tai V."/>
            <person name="Koval S.F."/>
            <person name="Razvi H."/>
            <person name="Bjazevic J."/>
            <person name="Burton J.P."/>
        </authorList>
    </citation>
    <scope>NUCLEOTIDE SEQUENCE</scope>
    <source>
        <strain evidence="10">WoOx3</strain>
    </source>
</reference>
<dbReference type="PANTHER" id="PTHR37479">
    <property type="entry name" value="CELL DIVISION PROTEIN FTSL"/>
    <property type="match status" value="1"/>
</dbReference>
<keyword evidence="4 8" id="KW-0812">Transmembrane</keyword>
<evidence type="ECO:0000256" key="8">
    <source>
        <dbReference type="HAMAP-Rule" id="MF_00910"/>
    </source>
</evidence>
<sequence>MRSGHLQIILVVALLLSALMLVNVRYQSRRLFVELEFELTQARQLEVEWSQLQLDQSSLGKHARIESSARRDLNMVHVIPANTRFMTVTTK</sequence>
<comment type="subunit">
    <text evidence="8">Part of a complex composed of FtsB, FtsL and FtsQ.</text>
</comment>
<dbReference type="HAMAP" id="MF_00910">
    <property type="entry name" value="FtsL"/>
    <property type="match status" value="1"/>
</dbReference>
<comment type="function">
    <text evidence="8">Essential cell division protein. May link together the upstream cell division proteins, which are predominantly cytoplasmic, with the downstream cell division proteins, which are predominantly periplasmic.</text>
</comment>
<evidence type="ECO:0000256" key="1">
    <source>
        <dbReference type="ARBA" id="ARBA00004401"/>
    </source>
</evidence>
<evidence type="ECO:0000256" key="3">
    <source>
        <dbReference type="ARBA" id="ARBA00022618"/>
    </source>
</evidence>
<dbReference type="GO" id="GO:0043093">
    <property type="term" value="P:FtsZ-dependent cytokinesis"/>
    <property type="evidence" value="ECO:0007669"/>
    <property type="project" value="UniProtKB-UniRule"/>
</dbReference>
<evidence type="ECO:0000256" key="7">
    <source>
        <dbReference type="ARBA" id="ARBA00023306"/>
    </source>
</evidence>
<dbReference type="PANTHER" id="PTHR37479:SF1">
    <property type="entry name" value="CELL DIVISION PROTEIN FTSL"/>
    <property type="match status" value="1"/>
</dbReference>
<proteinExistence type="inferred from homology"/>
<keyword evidence="8" id="KW-0997">Cell inner membrane</keyword>
<dbReference type="AlphaFoldDB" id="A0A9E9P4C2"/>
<keyword evidence="5 8" id="KW-1133">Transmembrane helix</keyword>
<evidence type="ECO:0000256" key="2">
    <source>
        <dbReference type="ARBA" id="ARBA00022475"/>
    </source>
</evidence>
<keyword evidence="2 8" id="KW-1003">Cell membrane</keyword>
<accession>A0A9E9P4C2</accession>
<dbReference type="EMBL" id="CP098242">
    <property type="protein sequence ID" value="WAW11130.1"/>
    <property type="molecule type" value="Genomic_DNA"/>
</dbReference>
<evidence type="ECO:0000313" key="10">
    <source>
        <dbReference type="EMBL" id="WAW11130.1"/>
    </source>
</evidence>
<protein>
    <recommendedName>
        <fullName evidence="8 9">Cell division protein FtsL</fullName>
    </recommendedName>
</protein>
<dbReference type="GO" id="GO:0032153">
    <property type="term" value="C:cell division site"/>
    <property type="evidence" value="ECO:0007669"/>
    <property type="project" value="UniProtKB-UniRule"/>
</dbReference>
<dbReference type="InterPro" id="IPR011922">
    <property type="entry name" value="Cell_div_FtsL"/>
</dbReference>
<keyword evidence="11" id="KW-1185">Reference proteome</keyword>
<evidence type="ECO:0000256" key="5">
    <source>
        <dbReference type="ARBA" id="ARBA00022989"/>
    </source>
</evidence>
<dbReference type="Pfam" id="PF04999">
    <property type="entry name" value="FtsL"/>
    <property type="match status" value="1"/>
</dbReference>
<name>A0A9E9P4C2_9BURK</name>
<dbReference type="RefSeq" id="WP_269310241.1">
    <property type="nucleotide sequence ID" value="NZ_CP098242.1"/>
</dbReference>
<organism evidence="10 11">
    <name type="scientific">Oxalobacter vibrioformis</name>
    <dbReference type="NCBI Taxonomy" id="933080"/>
    <lineage>
        <taxon>Bacteria</taxon>
        <taxon>Pseudomonadati</taxon>
        <taxon>Pseudomonadota</taxon>
        <taxon>Betaproteobacteria</taxon>
        <taxon>Burkholderiales</taxon>
        <taxon>Oxalobacteraceae</taxon>
        <taxon>Oxalobacter</taxon>
    </lineage>
</organism>